<feature type="compositionally biased region" description="Basic and acidic residues" evidence="14">
    <location>
        <begin position="1854"/>
        <end position="1897"/>
    </location>
</feature>
<evidence type="ECO:0000256" key="5">
    <source>
        <dbReference type="ARBA" id="ARBA00022490"/>
    </source>
</evidence>
<feature type="coiled-coil region" evidence="13">
    <location>
        <begin position="2777"/>
        <end position="2809"/>
    </location>
</feature>
<dbReference type="Pfam" id="PF00041">
    <property type="entry name" value="fn3"/>
    <property type="match status" value="3"/>
</dbReference>
<feature type="compositionally biased region" description="Basic and acidic residues" evidence="14">
    <location>
        <begin position="3890"/>
        <end position="3900"/>
    </location>
</feature>
<comment type="similarity">
    <text evidence="3">Belongs to the protein kinase superfamily. CAMK Ser/Thr protein kinase family.</text>
</comment>
<evidence type="ECO:0000256" key="12">
    <source>
        <dbReference type="ARBA" id="ARBA00023319"/>
    </source>
</evidence>
<dbReference type="FunFam" id="2.60.40.10:FF:000050">
    <property type="entry name" value="Titin isoform B"/>
    <property type="match status" value="1"/>
</dbReference>
<dbReference type="InterPro" id="IPR007110">
    <property type="entry name" value="Ig-like_dom"/>
</dbReference>
<feature type="domain" description="Ig-like" evidence="15">
    <location>
        <begin position="2013"/>
        <end position="2101"/>
    </location>
</feature>
<feature type="compositionally biased region" description="Basic and acidic residues" evidence="14">
    <location>
        <begin position="583"/>
        <end position="606"/>
    </location>
</feature>
<dbReference type="Proteomes" id="UP001153636">
    <property type="component" value="Chromosome 7"/>
</dbReference>
<feature type="compositionally biased region" description="Basic and acidic residues" evidence="14">
    <location>
        <begin position="1325"/>
        <end position="1353"/>
    </location>
</feature>
<feature type="compositionally biased region" description="Basic and acidic residues" evidence="14">
    <location>
        <begin position="1626"/>
        <end position="1650"/>
    </location>
</feature>
<dbReference type="InterPro" id="IPR013098">
    <property type="entry name" value="Ig_I-set"/>
</dbReference>
<feature type="region of interest" description="Disordered" evidence="14">
    <location>
        <begin position="402"/>
        <end position="451"/>
    </location>
</feature>
<dbReference type="InterPro" id="IPR013783">
    <property type="entry name" value="Ig-like_fold"/>
</dbReference>
<feature type="compositionally biased region" description="Polar residues" evidence="14">
    <location>
        <begin position="417"/>
        <end position="432"/>
    </location>
</feature>
<reference evidence="17" key="1">
    <citation type="submission" date="2022-01" db="EMBL/GenBank/DDBJ databases">
        <authorList>
            <person name="King R."/>
        </authorList>
    </citation>
    <scope>NUCLEOTIDE SEQUENCE</scope>
</reference>
<evidence type="ECO:0000256" key="10">
    <source>
        <dbReference type="ARBA" id="ARBA00023179"/>
    </source>
</evidence>
<feature type="region of interest" description="Disordered" evidence="14">
    <location>
        <begin position="1"/>
        <end position="90"/>
    </location>
</feature>
<evidence type="ECO:0000256" key="13">
    <source>
        <dbReference type="SAM" id="Coils"/>
    </source>
</evidence>
<dbReference type="GO" id="GO:0045989">
    <property type="term" value="P:positive regulation of striated muscle contraction"/>
    <property type="evidence" value="ECO:0007669"/>
    <property type="project" value="UniProtKB-ARBA"/>
</dbReference>
<feature type="region of interest" description="Disordered" evidence="14">
    <location>
        <begin position="295"/>
        <end position="347"/>
    </location>
</feature>
<dbReference type="EMBL" id="OV651819">
    <property type="protein sequence ID" value="CAH1113156.1"/>
    <property type="molecule type" value="Genomic_DNA"/>
</dbReference>
<proteinExistence type="inferred from homology"/>
<dbReference type="GO" id="GO:0040017">
    <property type="term" value="P:positive regulation of locomotion"/>
    <property type="evidence" value="ECO:0007669"/>
    <property type="project" value="UniProtKB-ARBA"/>
</dbReference>
<dbReference type="InterPro" id="IPR003599">
    <property type="entry name" value="Ig_sub"/>
</dbReference>
<dbReference type="FunFam" id="2.60.40.10:FF:000147">
    <property type="entry name" value="Myosin light chain kinase"/>
    <property type="match status" value="1"/>
</dbReference>
<evidence type="ECO:0000256" key="4">
    <source>
        <dbReference type="ARBA" id="ARBA00022443"/>
    </source>
</evidence>
<evidence type="ECO:0000256" key="1">
    <source>
        <dbReference type="ARBA" id="ARBA00004123"/>
    </source>
</evidence>
<keyword evidence="5" id="KW-0963">Cytoplasm</keyword>
<dbReference type="GO" id="GO:0005524">
    <property type="term" value="F:ATP binding"/>
    <property type="evidence" value="ECO:0007669"/>
    <property type="project" value="UniProtKB-KW"/>
</dbReference>
<feature type="compositionally biased region" description="Basic and acidic residues" evidence="14">
    <location>
        <begin position="1819"/>
        <end position="1833"/>
    </location>
</feature>
<evidence type="ECO:0000256" key="8">
    <source>
        <dbReference type="ARBA" id="ARBA00022840"/>
    </source>
</evidence>
<evidence type="ECO:0000256" key="6">
    <source>
        <dbReference type="ARBA" id="ARBA00022737"/>
    </source>
</evidence>
<dbReference type="InterPro" id="IPR036116">
    <property type="entry name" value="FN3_sf"/>
</dbReference>
<feature type="compositionally biased region" description="Basic and acidic residues" evidence="14">
    <location>
        <begin position="1200"/>
        <end position="1223"/>
    </location>
</feature>
<dbReference type="PROSITE" id="PS50835">
    <property type="entry name" value="IG_LIKE"/>
    <property type="match status" value="12"/>
</dbReference>
<dbReference type="GO" id="GO:0060298">
    <property type="term" value="P:positive regulation of sarcomere organization"/>
    <property type="evidence" value="ECO:0007669"/>
    <property type="project" value="UniProtKB-ARBA"/>
</dbReference>
<dbReference type="SMART" id="SM00409">
    <property type="entry name" value="IG"/>
    <property type="match status" value="12"/>
</dbReference>
<dbReference type="GO" id="GO:0005737">
    <property type="term" value="C:cytoplasm"/>
    <property type="evidence" value="ECO:0007669"/>
    <property type="project" value="UniProtKB-SubCell"/>
</dbReference>
<dbReference type="InterPro" id="IPR003961">
    <property type="entry name" value="FN3_dom"/>
</dbReference>
<dbReference type="PANTHER" id="PTHR13817">
    <property type="entry name" value="TITIN"/>
    <property type="match status" value="1"/>
</dbReference>
<feature type="compositionally biased region" description="Basic and acidic residues" evidence="14">
    <location>
        <begin position="1020"/>
        <end position="1038"/>
    </location>
</feature>
<name>A0A9P0D7V0_9CUCU</name>
<dbReference type="CDD" id="cd00096">
    <property type="entry name" value="Ig"/>
    <property type="match status" value="2"/>
</dbReference>
<evidence type="ECO:0000256" key="9">
    <source>
        <dbReference type="ARBA" id="ARBA00023157"/>
    </source>
</evidence>
<evidence type="ECO:0008006" key="19">
    <source>
        <dbReference type="Google" id="ProtNLM"/>
    </source>
</evidence>
<feature type="region of interest" description="Disordered" evidence="14">
    <location>
        <begin position="3874"/>
        <end position="3909"/>
    </location>
</feature>
<dbReference type="OrthoDB" id="2152335at2759"/>
<gene>
    <name evidence="17" type="ORF">PSYICH_LOCUS13790</name>
</gene>
<feature type="compositionally biased region" description="Basic and acidic residues" evidence="14">
    <location>
        <begin position="982"/>
        <end position="1004"/>
    </location>
</feature>
<dbReference type="SUPFAM" id="SSF48726">
    <property type="entry name" value="Immunoglobulin"/>
    <property type="match status" value="12"/>
</dbReference>
<feature type="compositionally biased region" description="Basic and acidic residues" evidence="14">
    <location>
        <begin position="834"/>
        <end position="846"/>
    </location>
</feature>
<feature type="region of interest" description="Disordered" evidence="14">
    <location>
        <begin position="691"/>
        <end position="748"/>
    </location>
</feature>
<feature type="domain" description="Ig-like" evidence="15">
    <location>
        <begin position="3492"/>
        <end position="3575"/>
    </location>
</feature>
<dbReference type="SMART" id="SM00408">
    <property type="entry name" value="IGc2"/>
    <property type="match status" value="12"/>
</dbReference>
<comment type="subcellular location">
    <subcellularLocation>
        <location evidence="2">Cytoplasm</location>
    </subcellularLocation>
    <subcellularLocation>
        <location evidence="1">Nucleus</location>
    </subcellularLocation>
</comment>
<dbReference type="Pfam" id="PF07679">
    <property type="entry name" value="I-set"/>
    <property type="match status" value="12"/>
</dbReference>
<feature type="compositionally biased region" description="Basic and acidic residues" evidence="14">
    <location>
        <begin position="1061"/>
        <end position="1072"/>
    </location>
</feature>
<dbReference type="CDD" id="cd00063">
    <property type="entry name" value="FN3"/>
    <property type="match status" value="3"/>
</dbReference>
<dbReference type="PANTHER" id="PTHR13817:SF166">
    <property type="entry name" value="NEURONAL IGCAM-RELATED"/>
    <property type="match status" value="1"/>
</dbReference>
<feature type="domain" description="Ig-like" evidence="15">
    <location>
        <begin position="2218"/>
        <end position="2308"/>
    </location>
</feature>
<feature type="compositionally biased region" description="Basic and acidic residues" evidence="14">
    <location>
        <begin position="1361"/>
        <end position="1393"/>
    </location>
</feature>
<feature type="domain" description="Ig-like" evidence="15">
    <location>
        <begin position="2556"/>
        <end position="2648"/>
    </location>
</feature>
<keyword evidence="4" id="KW-0728">SH3 domain</keyword>
<feature type="region of interest" description="Disordered" evidence="14">
    <location>
        <begin position="538"/>
        <end position="606"/>
    </location>
</feature>
<keyword evidence="12" id="KW-0393">Immunoglobulin domain</keyword>
<dbReference type="InterPro" id="IPR036179">
    <property type="entry name" value="Ig-like_dom_sf"/>
</dbReference>
<feature type="domain" description="Ig-like" evidence="15">
    <location>
        <begin position="2423"/>
        <end position="2514"/>
    </location>
</feature>
<dbReference type="GO" id="GO:0009653">
    <property type="term" value="P:anatomical structure morphogenesis"/>
    <property type="evidence" value="ECO:0007669"/>
    <property type="project" value="UniProtKB-ARBA"/>
</dbReference>
<feature type="domain" description="Ig-like" evidence="15">
    <location>
        <begin position="2319"/>
        <end position="2407"/>
    </location>
</feature>
<feature type="domain" description="Ig-like" evidence="15">
    <location>
        <begin position="3225"/>
        <end position="3308"/>
    </location>
</feature>
<dbReference type="GO" id="GO:0005634">
    <property type="term" value="C:nucleus"/>
    <property type="evidence" value="ECO:0007669"/>
    <property type="project" value="UniProtKB-SubCell"/>
</dbReference>
<dbReference type="SUPFAM" id="SSF49265">
    <property type="entry name" value="Fibronectin type III"/>
    <property type="match status" value="2"/>
</dbReference>
<feature type="compositionally biased region" description="Basic and acidic residues" evidence="14">
    <location>
        <begin position="1665"/>
        <end position="1707"/>
    </location>
</feature>
<feature type="domain" description="Fibronectin type-III" evidence="16">
    <location>
        <begin position="3788"/>
        <end position="3884"/>
    </location>
</feature>
<keyword evidence="18" id="KW-1185">Reference proteome</keyword>
<feature type="compositionally biased region" description="Polar residues" evidence="14">
    <location>
        <begin position="1039"/>
        <end position="1059"/>
    </location>
</feature>
<dbReference type="Gene3D" id="2.60.40.10">
    <property type="entry name" value="Immunoglobulins"/>
    <property type="match status" value="15"/>
</dbReference>
<keyword evidence="6" id="KW-0677">Repeat</keyword>
<keyword evidence="8" id="KW-0067">ATP-binding</keyword>
<feature type="domain" description="Fibronectin type-III" evidence="16">
    <location>
        <begin position="3586"/>
        <end position="3687"/>
    </location>
</feature>
<sequence length="3948" mass="454270">MLSLTEHEKEISKQAEKTLAQKDWRKQRPTETLERKVHEEDATLLKLDEHVSEQSQQTAMPKDWRRKPSDAVQEGPKPEKPLIQQVEPVPWNKQEIQLKKAPRQQKEIKKETVEEVALKPFKRETATEQKITQDVVSSSDDKTILKLEEKEQTVEIREWQKPKPQISSKVEPEILERKAATEDTTTLKIDENENITTTKQTEMRTWRKPKVSPSQTVEEDIVQPKTAETVPWNQEKINLKRTQVTKKEQVKETLETVDLKSTRKPQKEEEIVAPEQITTKQVIEDKQLLKIEKKITESEKDVSQTTLQKPKSHEQYKTKEDLVRPEESKYEDIPEQGQDKPKDVPWTQEKVVLKKTRTEIKHIEKEKIEDVQLKPTRRESLPIQKADETEVLKHTAVGTEIISEKQPEIKPLRSGKDQIQQEETTQLISEQPEQLKPKQKVQEEESRIQKTEEEVIPWNKQNVVLKRSKVERKEIVKDEIEKVDLKPFKKVHTEETSLISVDEEQEQDTEAKKVISKKLIKDKKVIVKDDLKEETLIKPEEISKPQDIVENKEEITEVKSWRKPRQPKKPEEEKPEEEPAVEQPKEKIKPVERVQEEDSHLQKAEEEVIPWNKQNVVLKRSKVERKEIVKDEIEKVDLKPFKKVHTEEKSLIGEVEDQEQDTEAKKVVSKKLIKDKKVVVKDDLKEETLFKPEETSKPQEIIDIAEETTTEVKSWRKPRQPTKPEEKPTIEQPKEVIKPVEQVQEEDSRLQKAEEEVIPWNKQNVVLKRSKVERKEIVKDEIEKVDLKPFKKVHTEEKSLIGEVEDQEQDTEAKKVISKKLIKDKKVVVKDDLKEETLLKPEETSKPQEIVEIEEETTTEVKSWRKPRQPTKPEEKPTIEQPKEVTKPVEQAQEEDSHLQKAEEEVIPWNKQNVVLKRSKVDRKEIVKDEIEKVDLKPFKKVHTEEKSLIGEIEDEAQDTETKKVVSKKLIKDKKVVVKDDLKEETLLKPEETLKPQEIVKIEEETTTEVKSWRKPRQPKKPEEEKPTVEQPKKEKSTVEQPTVEQLTVEQSTVEQPTVEQPKDQIKPVQQVKEEDSLLQKAEEEIIPWNKQNVVLKRSKVERKEIVKDEIEKVDLKPFKKVHSEDKTVISEVEDQEQDTEAKQIIHKKVKKDKKEVVKDELEEETPVTPKETTKQQEVIETKEETTTAVKSWRKPRQPTKPEEEKPTLDQQEEEKPIVEQPKEEIKLVEQVQEEEVPVQKAEEEVIPWNKQNVVLKRSKVERKEILKDEIEKVELKPFKKIHTEEKTFISEVEEQDQDTPEAKRIIGKKVKKDKKVVVEDELEKESPDKPEQITKPQEVVETKEETTAEVKSWRKPRQPKKPEEEKSTIEKPKEEIKPAEEIKPVEKEDVSEGVKQTQPEMPKAVLVEELIEEISPEKIELKKTPRISKLVEKQTVETVSLKPVKPVKIEDKVKSSSEEEVEEVEAGKIKRIKKKKQKKPKVRKPQDLDEIDIEKPSEKEIEKIELPESVIVETVVEVEDTVVLKLDDAEDKPKLKPKTAKKYEQIETKVEELPKLKPVSKTQPKPEEAEMEQITLKPIPKDEIETEEKVLKKIKKKKPTKEEEIPEPEEIEKYVPEIADKIEFDKKPKEIEETKETPWRRKEKPKKEVPEEEQIQLKIGKGKIPKEESNKEEIKLKPVKREPTKPEEIPEKSTFKGLPESDERPKDYEKAVFDIPQKIIDEKIEVVEQQAVPISEEIREAEPVVEEPKVPWRRTPKEKPKKEEETVEMPKGKRKPLPEEEKEDIKLKPISKEKPEIPEYKIETETIKREFATEIPLYEHDDKLSIKPIDRKEEEDDEKPKSRVPKIKKPKHRAEEETKDYETPKVEIIEEKSEEMIPEKISTQEKVPEEHKIEKSETEITLIEKKKPVISPEKKEEELKDNTEEIKFQKDMTVQITSKKIKKEKYKTVTFDDGQPIPELEIISQKRVTEVVDKVPEEKAVDETELEEKTEIQKSILHKTIGKRAKSKTIAPRFIQRVEPVVSEEGKPATLVCKVEGTPFPDITWYKNEKVFQSSERVFVNIIENTVTLEFTKVEPQDVAIYSCKASNPAGVATSTANLVILEKEESGVAPHFTKPLQPKIVEEKETAKLECVVTGQPMPNILWFKEGKPIKSTPDHVLTFNPETGLATLEIIKPTPDDEKIYSVKAENKFGQAECRANLVISKTVSVSQPIVMHAPKITKPVQAVLVKPDEEIVLEAAFEGTPTPEITWLRNNTEIKPNNDYRIETKENTTKLIIKKKVNKKQKGGKYEVRAVNPRGEARSSGSVTVVEQTSEAQPPRFIEVIKPQKASLGDTVILEAVVEAIPEATFQWFLDSTPIVPSEARRVVTKGNKSVLLITEITPEFAGSITCRAENAVGSVTCTSTLSLVEDTEWEETREMEYPRFVKRLSPVRVMDGDKVEFTCVVTGKPVPKVQWYHNDVPVHEAKDVTIYQDTEGVCTLAISEVFPENAGEYTCMAVNRVGEAICKSSLIVEAYEYVPDSELGHMTGSEEDLLADKTISETDFFPSETEEEIAPKIIKKLPQVITAKDGEVTRFEVQAVGKPKPEGKWLKHGEEIIPSNEFVIENFDDGTSVLTITDVFPDDTGAISYEAFNPLGVAVTTTELLVETTEGIIGTKDYRKPEWVTHMEELSAALKAAQSPPTFIQEIKDIRTTEAETVKFECLLSGTPTPDVIWYHNDKIVRNTDRVKVRIEDNKTSVTITDVTEEDVGSYLCKAVSDIGEAVSKAKLYVQEIPEHKKQEIKIRKAKEEEERVKKERVKIEKKKIERKRVITRMTEKDQPLDVTEVQAMESTKEIPEAKKPERAKPILDLQQPLETAAIATAKKIDEHIEDVTQEKATELLSPAEATYLEEILTEEIIKDIEKILPRTTKAARTTQSGASELADITEVNLEQIIDRCEKIIRKSELKMAKEVSQMLKFTSPKEFGPGENPLREIAEIGYLLKNGITVKEVTVLYEEDRFPSLKSPQAQSAMVNVVERKGYGPLVSEVLTEESTVDESKLAATVGFRAFMKMIEANYVTIEEVITSFTPQDFLQRLWETAEVTEVTSKTISETATFTQEIEILEDSGKIIKKQVKKKDDIEEFPENEEPPLFVKRFEEQTVPQKAPLSLKAKVTGNPTPEIFWLRNNEPIEPSDRVTILYDGENVELKIKETNSELDSGDYKCIAVNNVGKASHGAKVSIEVDTVKFTKTLKEVYETSERETLELECETSHSVRTKWWYNNTEISGMDHRVVVQDGRTHKLIIKNISQNDEGSYKCTVKNQKTETTVKVKQRKLEFVKKLQDLEITEKETAVLEVEITSDTAKVAWFKDGINLDDTDEKFETERFGGVRRLLIRTTSIHDEGEYSCKLVDQECRADVTVIELPPEIITPLQDKVVNKGDKTVFEIELSKGDALARWYKDGKEIQFSEHIQLSIDGKRQKLKIYKTEPEDEGTYSCEVGTQSSKAKLTVQVPTCTFIKELPEFTVVPINTDAEFEVELSKDDVEVSWYRNNERIEKSSRYSITSEYRTRKLIVQKTTFEDEYEYTCKVEKYQLKTSSKLKIGDKPSPPRGPLEISGMSDTSFTIQWQPSENDGGSSIIEYIVEMREAKTKKAFKKLGGTKGETNYAINYLEKGHGYNFRITARNAIGISDPFLPSDTIVAGSRITPPSPPINLKVKDLTSRSATLTWEPPEHDGGTEITGYVLEKKLEFMPKWEKVFTTEAFSLQYTFENLKEKSDYIFRVFAENCVGLSPPATSEVVQMRTHATVPSPPTPPLEIRTIGPNAIVVEWGIPESDGGSPLLGYNIAIRDTKKTMWMEVGRVQKGVQKFTIKDLQEDHDYMIRIFAKNEIGLSEPLESDEPFKVLPSGDTDQDDFKEATDKEPTSYSTETSTSWLRDNSMDADIHSYSKGTLLKKDEYFFRIWCYATKLFK</sequence>
<evidence type="ECO:0000256" key="3">
    <source>
        <dbReference type="ARBA" id="ARBA00006692"/>
    </source>
</evidence>
<feature type="region of interest" description="Disordered" evidence="14">
    <location>
        <begin position="982"/>
        <end position="1072"/>
    </location>
</feature>
<feature type="region of interest" description="Disordered" evidence="14">
    <location>
        <begin position="1626"/>
        <end position="1707"/>
    </location>
</feature>
<keyword evidence="7" id="KW-0547">Nucleotide-binding</keyword>
<dbReference type="FunFam" id="2.60.40.10:FF:000425">
    <property type="entry name" value="Myosin light chain kinase"/>
    <property type="match status" value="4"/>
</dbReference>
<dbReference type="GO" id="GO:0030154">
    <property type="term" value="P:cell differentiation"/>
    <property type="evidence" value="ECO:0007669"/>
    <property type="project" value="UniProtKB-ARBA"/>
</dbReference>
<feature type="region of interest" description="Disordered" evidence="14">
    <location>
        <begin position="1819"/>
        <end position="1897"/>
    </location>
</feature>
<evidence type="ECO:0000313" key="17">
    <source>
        <dbReference type="EMBL" id="CAH1113156.1"/>
    </source>
</evidence>
<feature type="compositionally biased region" description="Basic and acidic residues" evidence="14">
    <location>
        <begin position="722"/>
        <end position="738"/>
    </location>
</feature>
<feature type="domain" description="Fibronectin type-III" evidence="16">
    <location>
        <begin position="3688"/>
        <end position="3784"/>
    </location>
</feature>
<keyword evidence="10" id="KW-0514">Muscle protein</keyword>
<accession>A0A9P0D7V0</accession>
<dbReference type="FunFam" id="2.60.40.10:FF:000107">
    <property type="entry name" value="Myosin, light chain kinase a"/>
    <property type="match status" value="1"/>
</dbReference>
<evidence type="ECO:0000256" key="11">
    <source>
        <dbReference type="ARBA" id="ARBA00023242"/>
    </source>
</evidence>
<keyword evidence="11" id="KW-0539">Nucleus</keyword>
<feature type="region of interest" description="Disordered" evidence="14">
    <location>
        <begin position="1318"/>
        <end position="1402"/>
    </location>
</feature>
<feature type="compositionally biased region" description="Basic residues" evidence="14">
    <location>
        <begin position="1843"/>
        <end position="1853"/>
    </location>
</feature>
<feature type="compositionally biased region" description="Basic and acidic residues" evidence="14">
    <location>
        <begin position="402"/>
        <end position="416"/>
    </location>
</feature>
<evidence type="ECO:0000313" key="18">
    <source>
        <dbReference type="Proteomes" id="UP001153636"/>
    </source>
</evidence>
<feature type="compositionally biased region" description="Basic and acidic residues" evidence="14">
    <location>
        <begin position="538"/>
        <end position="560"/>
    </location>
</feature>
<feature type="domain" description="Ig-like" evidence="15">
    <location>
        <begin position="3312"/>
        <end position="3398"/>
    </location>
</feature>
<dbReference type="InterPro" id="IPR050964">
    <property type="entry name" value="Striated_Muscle_Regulatory"/>
</dbReference>
<organism evidence="17 18">
    <name type="scientific">Psylliodes chrysocephalus</name>
    <dbReference type="NCBI Taxonomy" id="3402493"/>
    <lineage>
        <taxon>Eukaryota</taxon>
        <taxon>Metazoa</taxon>
        <taxon>Ecdysozoa</taxon>
        <taxon>Arthropoda</taxon>
        <taxon>Hexapoda</taxon>
        <taxon>Insecta</taxon>
        <taxon>Pterygota</taxon>
        <taxon>Neoptera</taxon>
        <taxon>Endopterygota</taxon>
        <taxon>Coleoptera</taxon>
        <taxon>Polyphaga</taxon>
        <taxon>Cucujiformia</taxon>
        <taxon>Chrysomeloidea</taxon>
        <taxon>Chrysomelidae</taxon>
        <taxon>Galerucinae</taxon>
        <taxon>Alticini</taxon>
        <taxon>Psylliodes</taxon>
    </lineage>
</organism>
<feature type="domain" description="Ig-like" evidence="15">
    <location>
        <begin position="3129"/>
        <end position="3219"/>
    </location>
</feature>
<keyword evidence="9" id="KW-1015">Disulfide bond</keyword>
<dbReference type="SMART" id="SM00060">
    <property type="entry name" value="FN3"/>
    <property type="match status" value="3"/>
</dbReference>
<evidence type="ECO:0000256" key="14">
    <source>
        <dbReference type="SAM" id="MobiDB-lite"/>
    </source>
</evidence>
<feature type="domain" description="Ig-like" evidence="15">
    <location>
        <begin position="3404"/>
        <end position="3487"/>
    </location>
</feature>
<evidence type="ECO:0000256" key="2">
    <source>
        <dbReference type="ARBA" id="ARBA00004496"/>
    </source>
</evidence>
<evidence type="ECO:0000259" key="15">
    <source>
        <dbReference type="PROSITE" id="PS50835"/>
    </source>
</evidence>
<feature type="region of interest" description="Disordered" evidence="14">
    <location>
        <begin position="1555"/>
        <end position="1583"/>
    </location>
</feature>
<feature type="compositionally biased region" description="Basic and acidic residues" evidence="14">
    <location>
        <begin position="1172"/>
        <end position="1186"/>
    </location>
</feature>
<feature type="compositionally biased region" description="Basic and acidic residues" evidence="14">
    <location>
        <begin position="433"/>
        <end position="451"/>
    </location>
</feature>
<keyword evidence="13" id="KW-0175">Coiled coil</keyword>
<feature type="domain" description="Ig-like" evidence="15">
    <location>
        <begin position="2112"/>
        <end position="2208"/>
    </location>
</feature>
<dbReference type="InterPro" id="IPR003598">
    <property type="entry name" value="Ig_sub2"/>
</dbReference>
<feature type="region of interest" description="Disordered" evidence="14">
    <location>
        <begin position="188"/>
        <end position="226"/>
    </location>
</feature>
<feature type="compositionally biased region" description="Basic and acidic residues" evidence="14">
    <location>
        <begin position="895"/>
        <end position="904"/>
    </location>
</feature>
<feature type="compositionally biased region" description="Basic and acidic residues" evidence="14">
    <location>
        <begin position="311"/>
        <end position="343"/>
    </location>
</feature>
<feature type="compositionally biased region" description="Basic and acidic residues" evidence="14">
    <location>
        <begin position="1"/>
        <end position="52"/>
    </location>
</feature>
<feature type="region of interest" description="Disordered" evidence="14">
    <location>
        <begin position="1130"/>
        <end position="1223"/>
    </location>
</feature>
<feature type="domain" description="Ig-like" evidence="15">
    <location>
        <begin position="2682"/>
        <end position="2770"/>
    </location>
</feature>
<feature type="region of interest" description="Disordered" evidence="14">
    <location>
        <begin position="1743"/>
        <end position="1792"/>
    </location>
</feature>
<feature type="region of interest" description="Disordered" evidence="14">
    <location>
        <begin position="834"/>
        <end position="904"/>
    </location>
</feature>
<feature type="compositionally biased region" description="Basic and acidic residues" evidence="14">
    <location>
        <begin position="871"/>
        <end position="887"/>
    </location>
</feature>
<evidence type="ECO:0000259" key="16">
    <source>
        <dbReference type="PROSITE" id="PS50853"/>
    </source>
</evidence>
<evidence type="ECO:0000256" key="7">
    <source>
        <dbReference type="ARBA" id="ARBA00022741"/>
    </source>
</evidence>
<dbReference type="PROSITE" id="PS50853">
    <property type="entry name" value="FN3"/>
    <property type="match status" value="3"/>
</dbReference>
<protein>
    <recommendedName>
        <fullName evidence="19">Titin</fullName>
    </recommendedName>
</protein>